<gene>
    <name evidence="1" type="ORF">B296_00027600</name>
</gene>
<proteinExistence type="predicted"/>
<sequence>MAKRPFQSSASAVITPLDLDCTLTPLNRGTKEAAESKAAVPKNHGSPPFASWATRSSPLASSTAMADTNPIIANLPLILSGAGPLNARISEKLVLSCIMKLLVKKLMSNSLNSNMIAFKYSPCAWVSVEESALSATAEARQLRGGPSGGPAHTSKCELWCEGSLSVTSHAQATRAARTGPRGGRNVERRTLHMAAGGDVDRETTMGRWRRKAPERWRRSVRGFVRRKRCLLVGGGGTMQ</sequence>
<dbReference type="EMBL" id="AMZH03007715">
    <property type="protein sequence ID" value="RRT60612.1"/>
    <property type="molecule type" value="Genomic_DNA"/>
</dbReference>
<protein>
    <submittedName>
        <fullName evidence="1">Uncharacterized protein</fullName>
    </submittedName>
</protein>
<dbReference type="Proteomes" id="UP000287651">
    <property type="component" value="Unassembled WGS sequence"/>
</dbReference>
<dbReference type="AlphaFoldDB" id="A0A426Z9G8"/>
<evidence type="ECO:0000313" key="2">
    <source>
        <dbReference type="Proteomes" id="UP000287651"/>
    </source>
</evidence>
<name>A0A426Z9G8_ENSVE</name>
<accession>A0A426Z9G8</accession>
<organism evidence="1 2">
    <name type="scientific">Ensete ventricosum</name>
    <name type="common">Abyssinian banana</name>
    <name type="synonym">Musa ensete</name>
    <dbReference type="NCBI Taxonomy" id="4639"/>
    <lineage>
        <taxon>Eukaryota</taxon>
        <taxon>Viridiplantae</taxon>
        <taxon>Streptophyta</taxon>
        <taxon>Embryophyta</taxon>
        <taxon>Tracheophyta</taxon>
        <taxon>Spermatophyta</taxon>
        <taxon>Magnoliopsida</taxon>
        <taxon>Liliopsida</taxon>
        <taxon>Zingiberales</taxon>
        <taxon>Musaceae</taxon>
        <taxon>Ensete</taxon>
    </lineage>
</organism>
<reference evidence="1 2" key="1">
    <citation type="journal article" date="2014" name="Agronomy (Basel)">
        <title>A Draft Genome Sequence for Ensete ventricosum, the Drought-Tolerant Tree Against Hunger.</title>
        <authorList>
            <person name="Harrison J."/>
            <person name="Moore K.A."/>
            <person name="Paszkiewicz K."/>
            <person name="Jones T."/>
            <person name="Grant M."/>
            <person name="Ambacheew D."/>
            <person name="Muzemil S."/>
            <person name="Studholme D.J."/>
        </authorList>
    </citation>
    <scope>NUCLEOTIDE SEQUENCE [LARGE SCALE GENOMIC DNA]</scope>
</reference>
<evidence type="ECO:0000313" key="1">
    <source>
        <dbReference type="EMBL" id="RRT60612.1"/>
    </source>
</evidence>
<comment type="caution">
    <text evidence="1">The sequence shown here is derived from an EMBL/GenBank/DDBJ whole genome shotgun (WGS) entry which is preliminary data.</text>
</comment>